<gene>
    <name evidence="2" type="ORF">COX36_00260</name>
</gene>
<dbReference type="SUPFAM" id="SSF143447">
    <property type="entry name" value="AMMECR1-like"/>
    <property type="match status" value="1"/>
</dbReference>
<dbReference type="InterPro" id="IPR027623">
    <property type="entry name" value="AmmeMemoSam_A"/>
</dbReference>
<evidence type="ECO:0000313" key="2">
    <source>
        <dbReference type="EMBL" id="PIP24002.1"/>
    </source>
</evidence>
<dbReference type="InterPro" id="IPR027485">
    <property type="entry name" value="AMMECR1_N"/>
</dbReference>
<reference evidence="2 3" key="1">
    <citation type="submission" date="2017-09" db="EMBL/GenBank/DDBJ databases">
        <title>Depth-based differentiation of microbial function through sediment-hosted aquifers and enrichment of novel symbionts in the deep terrestrial subsurface.</title>
        <authorList>
            <person name="Probst A.J."/>
            <person name="Ladd B."/>
            <person name="Jarett J.K."/>
            <person name="Geller-Mcgrath D.E."/>
            <person name="Sieber C.M."/>
            <person name="Emerson J.B."/>
            <person name="Anantharaman K."/>
            <person name="Thomas B.C."/>
            <person name="Malmstrom R."/>
            <person name="Stieglmeier M."/>
            <person name="Klingl A."/>
            <person name="Woyke T."/>
            <person name="Ryan C.M."/>
            <person name="Banfield J.F."/>
        </authorList>
    </citation>
    <scope>NUCLEOTIDE SEQUENCE [LARGE SCALE GENOMIC DNA]</scope>
    <source>
        <strain evidence="2">CG23_combo_of_CG06-09_8_20_14_all_38_19</strain>
    </source>
</reference>
<dbReference type="NCBIfam" id="TIGR04335">
    <property type="entry name" value="AmmeMemoSam_A"/>
    <property type="match status" value="1"/>
</dbReference>
<name>A0A2G9YXR4_9BACT</name>
<protein>
    <submittedName>
        <fullName evidence="2">AMMECR1 domain-containing protein</fullName>
    </submittedName>
</protein>
<evidence type="ECO:0000259" key="1">
    <source>
        <dbReference type="PROSITE" id="PS51112"/>
    </source>
</evidence>
<dbReference type="Pfam" id="PF01871">
    <property type="entry name" value="AMMECR1"/>
    <property type="match status" value="1"/>
</dbReference>
<dbReference type="InterPro" id="IPR036071">
    <property type="entry name" value="AMMECR1_dom_sf"/>
</dbReference>
<dbReference type="PANTHER" id="PTHR13016">
    <property type="entry name" value="AMMECR1 HOMOLOG"/>
    <property type="match status" value="1"/>
</dbReference>
<dbReference type="NCBIfam" id="TIGR00296">
    <property type="entry name" value="TIGR00296 family protein"/>
    <property type="match status" value="1"/>
</dbReference>
<sequence length="174" mass="19811">MHPLVSLAKLTVETYIEKREVINIPKDVPKDFLTKKAGVFVTIKNNKQLRGCIGTYMSTKENIAKEVIPNAIAAASQDYRFDSIRTEELPYLSYTVSVLSEPKQIKDISELNPKKYGIIIKTNEYFQKCGLLLPDLEGVETVEKQVSIACQKAGINPDNERFLIYKFTVEKYED</sequence>
<dbReference type="Gene3D" id="3.30.1490.150">
    <property type="entry name" value="Hypothetical protein ph0010, domain 2"/>
    <property type="match status" value="1"/>
</dbReference>
<dbReference type="PROSITE" id="PS51112">
    <property type="entry name" value="AMMECR1"/>
    <property type="match status" value="1"/>
</dbReference>
<proteinExistence type="predicted"/>
<evidence type="ECO:0000313" key="3">
    <source>
        <dbReference type="Proteomes" id="UP000230273"/>
    </source>
</evidence>
<accession>A0A2G9YXR4</accession>
<dbReference type="PANTHER" id="PTHR13016:SF0">
    <property type="entry name" value="AMME SYNDROME CANDIDATE GENE 1 PROTEIN"/>
    <property type="match status" value="1"/>
</dbReference>
<dbReference type="EMBL" id="PCRP01000004">
    <property type="protein sequence ID" value="PIP24002.1"/>
    <property type="molecule type" value="Genomic_DNA"/>
</dbReference>
<dbReference type="AlphaFoldDB" id="A0A2G9YXR4"/>
<comment type="caution">
    <text evidence="2">The sequence shown here is derived from an EMBL/GenBank/DDBJ whole genome shotgun (WGS) entry which is preliminary data.</text>
</comment>
<organism evidence="2 3">
    <name type="scientific">Candidatus Nealsonbacteria bacterium CG23_combo_of_CG06-09_8_20_14_all_38_19</name>
    <dbReference type="NCBI Taxonomy" id="1974721"/>
    <lineage>
        <taxon>Bacteria</taxon>
        <taxon>Candidatus Nealsoniibacteriota</taxon>
    </lineage>
</organism>
<dbReference type="InterPro" id="IPR002733">
    <property type="entry name" value="AMMECR1_domain"/>
</dbReference>
<dbReference type="Proteomes" id="UP000230273">
    <property type="component" value="Unassembled WGS sequence"/>
</dbReference>
<dbReference type="Gene3D" id="3.30.700.20">
    <property type="entry name" value="Hypothetical protein ph0010, domain 1"/>
    <property type="match status" value="1"/>
</dbReference>
<dbReference type="InterPro" id="IPR023473">
    <property type="entry name" value="AMMECR1"/>
</dbReference>
<feature type="domain" description="AMMECR1" evidence="1">
    <location>
        <begin position="1"/>
        <end position="174"/>
    </location>
</feature>